<evidence type="ECO:0000313" key="2">
    <source>
        <dbReference type="EMBL" id="AAP85743.1"/>
    </source>
</evidence>
<dbReference type="GeneID" id="1463330"/>
<dbReference type="PROSITE" id="PS51750">
    <property type="entry name" value="BRO_N"/>
    <property type="match status" value="1"/>
</dbReference>
<sequence length="107" mass="12639">MILYVRKTFGEEKVSIVVEPTTLNVYFKLKDVLRILYKNDRHVRIDETNLKIFQEFPRTKYANMEGLVFLCIKSPLIGVAKNLHKWAQSMEFCSKWNINVVKPNVTF</sequence>
<keyword evidence="4" id="KW-1185">Reference proteome</keyword>
<evidence type="ECO:0000313" key="4">
    <source>
        <dbReference type="Proteomes" id="UP000202129"/>
    </source>
</evidence>
<dbReference type="RefSeq" id="NP_872560.1">
    <property type="nucleotide sequence ID" value="NC_005038.1"/>
</dbReference>
<organismHost>
    <name type="scientific">Adoxophyes</name>
    <dbReference type="NCBI Taxonomy" id="85584"/>
</organismHost>
<reference evidence="2 4" key="1">
    <citation type="journal article" date="2003" name="Virology">
        <title>The complete sequence of the Adoxophyes orana granulovirus genome.</title>
        <authorList>
            <person name="Wormleaton S."/>
            <person name="Kuzio J."/>
            <person name="Winstanley D."/>
        </authorList>
    </citation>
    <scope>NUCLEOTIDE SEQUENCE [LARGE SCALE GENOMIC DNA]</scope>
</reference>
<organism evidence="2 4">
    <name type="scientific">Adoxophyes orana granulovirus</name>
    <name type="common">AoGV</name>
    <dbReference type="NCBI Taxonomy" id="170617"/>
    <lineage>
        <taxon>Viruses</taxon>
        <taxon>Viruses incertae sedis</taxon>
        <taxon>Naldaviricetes</taxon>
        <taxon>Lefavirales</taxon>
        <taxon>Baculoviridae</taxon>
        <taxon>Betabaculovirus</taxon>
        <taxon>Betabaculovirus adoranae</taxon>
    </lineage>
</organism>
<dbReference type="EMBL" id="AF547984">
    <property type="protein sequence ID" value="AAP85743.1"/>
    <property type="molecule type" value="Genomic_DNA"/>
</dbReference>
<dbReference type="InterPro" id="IPR003497">
    <property type="entry name" value="BRO_N_domain"/>
</dbReference>
<dbReference type="OrthoDB" id="23381at10239"/>
<protein>
    <submittedName>
        <fullName evidence="3">ADOR107</fullName>
    </submittedName>
    <submittedName>
        <fullName evidence="2">ORF_106</fullName>
    </submittedName>
</protein>
<gene>
    <name evidence="2" type="primary">ORF_106</name>
</gene>
<name>Q7T9Q9_GVAO</name>
<accession>Q7T9Q9</accession>
<dbReference type="Proteomes" id="UP000202129">
    <property type="component" value="Segment"/>
</dbReference>
<dbReference type="EMBL" id="KM226332">
    <property type="protein sequence ID" value="AJA91747.1"/>
    <property type="molecule type" value="Genomic_DNA"/>
</dbReference>
<evidence type="ECO:0000259" key="1">
    <source>
        <dbReference type="PROSITE" id="PS51750"/>
    </source>
</evidence>
<evidence type="ECO:0000313" key="3">
    <source>
        <dbReference type="EMBL" id="AJA91747.1"/>
    </source>
</evidence>
<feature type="domain" description="Bro-N" evidence="1">
    <location>
        <begin position="1"/>
        <end position="107"/>
    </location>
</feature>
<dbReference type="KEGG" id="vg:1463330"/>
<reference evidence="3" key="2">
    <citation type="journal article" date="2015" name="J. Gen. Virol.">
        <title>Isolation of an Adoxophyes orana granulovirus (AdorGV) occlusion body morphology mutant: biological activity, genome sequence and relationship to other isolates of AdorGV.</title>
        <authorList>
            <person name="Nakai M."/>
            <person name="Harrison R.L."/>
            <person name="Uchida H."/>
            <person name="Ukuda R."/>
            <person name="Hikihara S."/>
            <person name="Ishii K."/>
            <person name="Kunimi Y."/>
        </authorList>
    </citation>
    <scope>NUCLEOTIDE SEQUENCE</scope>
    <source>
        <strain evidence="3">Miyazaki</strain>
    </source>
</reference>
<proteinExistence type="predicted"/>